<dbReference type="AlphaFoldDB" id="A0A1Y1LCL6"/>
<dbReference type="EMBL" id="GEZM01061228">
    <property type="protein sequence ID" value="JAV70623.1"/>
    <property type="molecule type" value="Transcribed_RNA"/>
</dbReference>
<sequence length="139" mass="16596">MSAHCYPWYGYQNKKGVERIRCKKDQNQKKNLRKLSSKRHSDTSHCFAPELDTKAFEELLDNKTRDWIYVLVEFAPKNVKENNIYYYIGKLLPIIRETNNFEVTIFKKKWRRYGGKVLYSRKRYDNNNAVIAHGPSICL</sequence>
<reference evidence="1" key="1">
    <citation type="journal article" date="2016" name="Sci. Rep.">
        <title>Molecular characterization of firefly nuptial gifts: a multi-omics approach sheds light on postcopulatory sexual selection.</title>
        <authorList>
            <person name="Al-Wathiqui N."/>
            <person name="Fallon T.R."/>
            <person name="South A."/>
            <person name="Weng J.K."/>
            <person name="Lewis S.M."/>
        </authorList>
    </citation>
    <scope>NUCLEOTIDE SEQUENCE</scope>
</reference>
<evidence type="ECO:0000313" key="1">
    <source>
        <dbReference type="EMBL" id="JAV70621.1"/>
    </source>
</evidence>
<protein>
    <submittedName>
        <fullName evidence="1">Uncharacterized protein</fullName>
    </submittedName>
</protein>
<proteinExistence type="predicted"/>
<organism evidence="1">
    <name type="scientific">Photinus pyralis</name>
    <name type="common">Common eastern firefly</name>
    <name type="synonym">Lampyris pyralis</name>
    <dbReference type="NCBI Taxonomy" id="7054"/>
    <lineage>
        <taxon>Eukaryota</taxon>
        <taxon>Metazoa</taxon>
        <taxon>Ecdysozoa</taxon>
        <taxon>Arthropoda</taxon>
        <taxon>Hexapoda</taxon>
        <taxon>Insecta</taxon>
        <taxon>Pterygota</taxon>
        <taxon>Neoptera</taxon>
        <taxon>Endopterygota</taxon>
        <taxon>Coleoptera</taxon>
        <taxon>Polyphaga</taxon>
        <taxon>Elateriformia</taxon>
        <taxon>Elateroidea</taxon>
        <taxon>Lampyridae</taxon>
        <taxon>Lampyrinae</taxon>
        <taxon>Photinus</taxon>
    </lineage>
</organism>
<accession>A0A1Y1LCL6</accession>
<dbReference type="EMBL" id="GEZM01061229">
    <property type="protein sequence ID" value="JAV70621.1"/>
    <property type="molecule type" value="Transcribed_RNA"/>
</dbReference>
<name>A0A1Y1LCL6_PHOPY</name>